<keyword evidence="1" id="KW-0812">Transmembrane</keyword>
<dbReference type="EMBL" id="CP036281">
    <property type="protein sequence ID" value="QDU82257.1"/>
    <property type="molecule type" value="Genomic_DNA"/>
</dbReference>
<dbReference type="RefSeq" id="WP_144998275.1">
    <property type="nucleotide sequence ID" value="NZ_CP036281.1"/>
</dbReference>
<feature type="transmembrane region" description="Helical" evidence="1">
    <location>
        <begin position="9"/>
        <end position="33"/>
    </location>
</feature>
<feature type="transmembrane region" description="Helical" evidence="1">
    <location>
        <begin position="181"/>
        <end position="200"/>
    </location>
</feature>
<evidence type="ECO:0000256" key="1">
    <source>
        <dbReference type="SAM" id="Phobius"/>
    </source>
</evidence>
<keyword evidence="3" id="KW-1185">Reference proteome</keyword>
<feature type="transmembrane region" description="Helical" evidence="1">
    <location>
        <begin position="233"/>
        <end position="258"/>
    </location>
</feature>
<proteinExistence type="predicted"/>
<evidence type="ECO:0000313" key="3">
    <source>
        <dbReference type="Proteomes" id="UP000317178"/>
    </source>
</evidence>
<evidence type="ECO:0000313" key="2">
    <source>
        <dbReference type="EMBL" id="QDU82257.1"/>
    </source>
</evidence>
<feature type="transmembrane region" description="Helical" evidence="1">
    <location>
        <begin position="406"/>
        <end position="426"/>
    </location>
</feature>
<dbReference type="AlphaFoldDB" id="A0A518CSQ0"/>
<accession>A0A518CSQ0</accession>
<feature type="transmembrane region" description="Helical" evidence="1">
    <location>
        <begin position="206"/>
        <end position="221"/>
    </location>
</feature>
<dbReference type="KEGG" id="plon:Pla110_40120"/>
<feature type="transmembrane region" description="Helical" evidence="1">
    <location>
        <begin position="150"/>
        <end position="169"/>
    </location>
</feature>
<keyword evidence="1" id="KW-1133">Transmembrane helix</keyword>
<feature type="transmembrane region" description="Helical" evidence="1">
    <location>
        <begin position="351"/>
        <end position="372"/>
    </location>
</feature>
<organism evidence="2 3">
    <name type="scientific">Polystyrenella longa</name>
    <dbReference type="NCBI Taxonomy" id="2528007"/>
    <lineage>
        <taxon>Bacteria</taxon>
        <taxon>Pseudomonadati</taxon>
        <taxon>Planctomycetota</taxon>
        <taxon>Planctomycetia</taxon>
        <taxon>Planctomycetales</taxon>
        <taxon>Planctomycetaceae</taxon>
        <taxon>Polystyrenella</taxon>
    </lineage>
</organism>
<feature type="transmembrane region" description="Helical" evidence="1">
    <location>
        <begin position="53"/>
        <end position="72"/>
    </location>
</feature>
<keyword evidence="1" id="KW-0472">Membrane</keyword>
<feature type="transmembrane region" description="Helical" evidence="1">
    <location>
        <begin position="93"/>
        <end position="116"/>
    </location>
</feature>
<dbReference type="OrthoDB" id="9809977at2"/>
<dbReference type="Proteomes" id="UP000317178">
    <property type="component" value="Chromosome"/>
</dbReference>
<name>A0A518CSQ0_9PLAN</name>
<evidence type="ECO:0008006" key="4">
    <source>
        <dbReference type="Google" id="ProtNLM"/>
    </source>
</evidence>
<reference evidence="2 3" key="1">
    <citation type="submission" date="2019-02" db="EMBL/GenBank/DDBJ databases">
        <title>Deep-cultivation of Planctomycetes and their phenomic and genomic characterization uncovers novel biology.</title>
        <authorList>
            <person name="Wiegand S."/>
            <person name="Jogler M."/>
            <person name="Boedeker C."/>
            <person name="Pinto D."/>
            <person name="Vollmers J."/>
            <person name="Rivas-Marin E."/>
            <person name="Kohn T."/>
            <person name="Peeters S.H."/>
            <person name="Heuer A."/>
            <person name="Rast P."/>
            <person name="Oberbeckmann S."/>
            <person name="Bunk B."/>
            <person name="Jeske O."/>
            <person name="Meyerdierks A."/>
            <person name="Storesund J.E."/>
            <person name="Kallscheuer N."/>
            <person name="Luecker S."/>
            <person name="Lage O.M."/>
            <person name="Pohl T."/>
            <person name="Merkel B.J."/>
            <person name="Hornburger P."/>
            <person name="Mueller R.-W."/>
            <person name="Bruemmer F."/>
            <person name="Labrenz M."/>
            <person name="Spormann A.M."/>
            <person name="Op den Camp H."/>
            <person name="Overmann J."/>
            <person name="Amann R."/>
            <person name="Jetten M.S.M."/>
            <person name="Mascher T."/>
            <person name="Medema M.H."/>
            <person name="Devos D.P."/>
            <person name="Kaster A.-K."/>
            <person name="Ovreas L."/>
            <person name="Rohde M."/>
            <person name="Galperin M.Y."/>
            <person name="Jogler C."/>
        </authorList>
    </citation>
    <scope>NUCLEOTIDE SEQUENCE [LARGE SCALE GENOMIC DNA]</scope>
    <source>
        <strain evidence="2 3">Pla110</strain>
    </source>
</reference>
<protein>
    <recommendedName>
        <fullName evidence="4">Oligosaccharide repeat unit polymerase</fullName>
    </recommendedName>
</protein>
<sequence length="446" mass="50597">MQTRSEQTWIYWLVSPFVWASFSIVIFLVSFFFPPITYNQYIEDPCFGYYNWNSAQFTGLCLLAMLAGWWFFQKISSPVYYRKTLTPSNRSPVTMADLAVGLILLAANIGFLAMLFRSGALSQLQNIGKSQAETAAFYEELMNTLDANGLGSLMQISAIVIPWFYWLRVQSIQNGSGKGKLIASGLFWTVLVSYLFPLLILGRRNVILLPLFGVFLVWFLGQVKYGKVNPYKFAFSLIVLGASAFSLFFIVELIRFGFLSGERGMNEMATRIIGYLVAPYNLQGAMIDGALEFPGAGKGYYWTSWIWKFPLLQHVFVAEDILGAIPPFGVQARCDVLAANGFKRHFTSLPIFANSFVDFGWLGTLPFLLYGFLGALTWKRFREGTVDGILLYTMFAYSVLEWRGNIMFPAPYMGIALVFLAILGIGRWSLNTSRYHYELLYQPYTR</sequence>
<gene>
    <name evidence="2" type="ORF">Pla110_40120</name>
</gene>